<name>A0A1T4JZP6_TREPO</name>
<evidence type="ECO:0000313" key="2">
    <source>
        <dbReference type="Proteomes" id="UP000190423"/>
    </source>
</evidence>
<reference evidence="1 2" key="1">
    <citation type="submission" date="2017-02" db="EMBL/GenBank/DDBJ databases">
        <authorList>
            <person name="Peterson S.W."/>
        </authorList>
    </citation>
    <scope>NUCLEOTIDE SEQUENCE [LARGE SCALE GENOMIC DNA]</scope>
    <source>
        <strain evidence="1 2">ATCC BAA-908</strain>
    </source>
</reference>
<accession>A0A1T4JZP6</accession>
<dbReference type="EMBL" id="FUWG01000006">
    <property type="protein sequence ID" value="SJZ35589.1"/>
    <property type="molecule type" value="Genomic_DNA"/>
</dbReference>
<dbReference type="Proteomes" id="UP000190423">
    <property type="component" value="Unassembled WGS sequence"/>
</dbReference>
<dbReference type="STRING" id="261392.SAMN02745149_00899"/>
<organism evidence="1 2">
    <name type="scientific">Treponema porcinum</name>
    <dbReference type="NCBI Taxonomy" id="261392"/>
    <lineage>
        <taxon>Bacteria</taxon>
        <taxon>Pseudomonadati</taxon>
        <taxon>Spirochaetota</taxon>
        <taxon>Spirochaetia</taxon>
        <taxon>Spirochaetales</taxon>
        <taxon>Treponemataceae</taxon>
        <taxon>Treponema</taxon>
    </lineage>
</organism>
<dbReference type="SUPFAM" id="SSF55608">
    <property type="entry name" value="Homing endonucleases"/>
    <property type="match status" value="1"/>
</dbReference>
<dbReference type="Gene3D" id="3.10.28.10">
    <property type="entry name" value="Homing endonucleases"/>
    <property type="match status" value="1"/>
</dbReference>
<proteinExistence type="predicted"/>
<dbReference type="InterPro" id="IPR027434">
    <property type="entry name" value="Homing_endonucl"/>
</dbReference>
<dbReference type="AlphaFoldDB" id="A0A1T4JZP6"/>
<evidence type="ECO:0008006" key="3">
    <source>
        <dbReference type="Google" id="ProtNLM"/>
    </source>
</evidence>
<dbReference type="RefSeq" id="WP_078932813.1">
    <property type="nucleotide sequence ID" value="NZ_FUWG01000006.1"/>
</dbReference>
<gene>
    <name evidence="1" type="ORF">SAMN02745149_00899</name>
</gene>
<dbReference type="GeneID" id="78316208"/>
<protein>
    <recommendedName>
        <fullName evidence="3">Homing endonuclease LAGLIDADG domain-containing protein</fullName>
    </recommendedName>
</protein>
<evidence type="ECO:0000313" key="1">
    <source>
        <dbReference type="EMBL" id="SJZ35589.1"/>
    </source>
</evidence>
<sequence>MTLDEFVNLEMSPAKAFLLGMIFPLYTEKTAANGNRYVLAQVRHNAAHISEEDILEHHKKIKQFLGSYKLSEKIKITANQTEEFGNLSGALRGFTLLIEKDSSENENVSFQKIYKLVSKLKFESIENKRFFIKGIFDGRGSMDTNSHLIVVDYKLSEDTFQTFSDIVESVGFELTPNKRHDGEARNAQFRIKTSSLKKFNDEIGFFSVRRQNYLNDMLKKLGVDK</sequence>
<keyword evidence="2" id="KW-1185">Reference proteome</keyword>